<evidence type="ECO:0000313" key="6">
    <source>
        <dbReference type="EMBL" id="SHG56274.1"/>
    </source>
</evidence>
<keyword evidence="3" id="KW-1015">Disulfide bond</keyword>
<dbReference type="PROSITE" id="PS51352">
    <property type="entry name" value="THIOREDOXIN_2"/>
    <property type="match status" value="1"/>
</dbReference>
<dbReference type="Proteomes" id="UP000183945">
    <property type="component" value="Unassembled WGS sequence"/>
</dbReference>
<sequence>MVFKTTIAIFFSIFFLSNIQASELKEIIIDSTEVPEAVSKWIDEELSKVEKPPIQNFESDSFFSRAPAKIIGYIKGFDPKIGSETGMYNARNDLTREGYPVTIEIYPNGRFEADIPLIHPVSSFIDLNDKYIRFYLEPGQTLAVILDWQDLKKAERNKSRDDPQKSVEFRGKLASINEELSNFELIQMDSNRFMDKVKNLTPNEFKEEQDALHLQNKEKLVQYFKENTISNKSKTLLILKNDLQTATNILNFLDYRSYEKSKDSLNNILNTEVENAYYTSFLKELPLDEQSLLVLQVFPEFINRFEYIAPLKFSPRFKEHKSKKSLLEYFEELGVELTEKEKELHLNLGERMTSNEGKEKFQAEMKAFGKKYENEVRAYAKYVKSFGAPKMDLMEPWRKKDSVLANHLDLKNNLVYDITKTRELQNRLSNLINSEEEAYDYWKELSASIENPFLKKEGKRIIEKKFPSDKQDINPDSKNVGNLSIKNKTIPLPRGKGRNAFKALMENHNDKIIFVDFWAIWCAPCIGTIERMKETRKKYKNNPDLDFVFITDESSPLGRYESFIKEQELNNTYRVDTDTFNRFRELFKFNGIPKYIVVDKNGALIYEDFKMYRFDSFLPKILENYK</sequence>
<protein>
    <submittedName>
        <fullName evidence="6">Thiol-disulfide isomerase or thioredoxin</fullName>
    </submittedName>
</protein>
<evidence type="ECO:0000256" key="4">
    <source>
        <dbReference type="ARBA" id="ARBA00023284"/>
    </source>
</evidence>
<dbReference type="RefSeq" id="WP_072881314.1">
    <property type="nucleotide sequence ID" value="NZ_FQVT01000016.1"/>
</dbReference>
<evidence type="ECO:0000256" key="3">
    <source>
        <dbReference type="ARBA" id="ARBA00023157"/>
    </source>
</evidence>
<name>A0A1M5KTZ7_SALEC</name>
<accession>A0A1M5KTZ7</accession>
<dbReference type="Pfam" id="PF13905">
    <property type="entry name" value="Thioredoxin_8"/>
    <property type="match status" value="1"/>
</dbReference>
<dbReference type="EMBL" id="FQVT01000016">
    <property type="protein sequence ID" value="SHG56274.1"/>
    <property type="molecule type" value="Genomic_DNA"/>
</dbReference>
<dbReference type="InterPro" id="IPR050553">
    <property type="entry name" value="Thioredoxin_ResA/DsbE_sf"/>
</dbReference>
<keyword evidence="6" id="KW-0413">Isomerase</keyword>
<keyword evidence="7" id="KW-1185">Reference proteome</keyword>
<feature type="domain" description="Thioredoxin" evidence="5">
    <location>
        <begin position="460"/>
        <end position="619"/>
    </location>
</feature>
<dbReference type="OrthoDB" id="1096670at2"/>
<dbReference type="InterPro" id="IPR012336">
    <property type="entry name" value="Thioredoxin-like_fold"/>
</dbReference>
<dbReference type="InterPro" id="IPR036249">
    <property type="entry name" value="Thioredoxin-like_sf"/>
</dbReference>
<keyword evidence="4" id="KW-0676">Redox-active center</keyword>
<evidence type="ECO:0000313" key="7">
    <source>
        <dbReference type="Proteomes" id="UP000183945"/>
    </source>
</evidence>
<reference evidence="7" key="1">
    <citation type="submission" date="2016-11" db="EMBL/GenBank/DDBJ databases">
        <authorList>
            <person name="Varghese N."/>
            <person name="Submissions S."/>
        </authorList>
    </citation>
    <scope>NUCLEOTIDE SEQUENCE [LARGE SCALE GENOMIC DNA]</scope>
    <source>
        <strain evidence="7">DSM 24579</strain>
    </source>
</reference>
<dbReference type="SUPFAM" id="SSF52833">
    <property type="entry name" value="Thioredoxin-like"/>
    <property type="match status" value="1"/>
</dbReference>
<dbReference type="GO" id="GO:0030313">
    <property type="term" value="C:cell envelope"/>
    <property type="evidence" value="ECO:0007669"/>
    <property type="project" value="UniProtKB-SubCell"/>
</dbReference>
<proteinExistence type="predicted"/>
<dbReference type="GO" id="GO:0017004">
    <property type="term" value="P:cytochrome complex assembly"/>
    <property type="evidence" value="ECO:0007669"/>
    <property type="project" value="UniProtKB-KW"/>
</dbReference>
<evidence type="ECO:0000256" key="1">
    <source>
        <dbReference type="ARBA" id="ARBA00004196"/>
    </source>
</evidence>
<evidence type="ECO:0000259" key="5">
    <source>
        <dbReference type="PROSITE" id="PS51352"/>
    </source>
</evidence>
<gene>
    <name evidence="6" type="ORF">SAMN05444483_11644</name>
</gene>
<dbReference type="PANTHER" id="PTHR42852">
    <property type="entry name" value="THIOL:DISULFIDE INTERCHANGE PROTEIN DSBE"/>
    <property type="match status" value="1"/>
</dbReference>
<dbReference type="STRING" id="1073325.SAMN05444483_11644"/>
<dbReference type="Gene3D" id="3.40.30.10">
    <property type="entry name" value="Glutaredoxin"/>
    <property type="match status" value="1"/>
</dbReference>
<keyword evidence="2" id="KW-0201">Cytochrome c-type biogenesis</keyword>
<dbReference type="CDD" id="cd02966">
    <property type="entry name" value="TlpA_like_family"/>
    <property type="match status" value="1"/>
</dbReference>
<evidence type="ECO:0000256" key="2">
    <source>
        <dbReference type="ARBA" id="ARBA00022748"/>
    </source>
</evidence>
<dbReference type="PANTHER" id="PTHR42852:SF6">
    <property type="entry name" value="THIOL:DISULFIDE INTERCHANGE PROTEIN DSBE"/>
    <property type="match status" value="1"/>
</dbReference>
<dbReference type="GO" id="GO:0016853">
    <property type="term" value="F:isomerase activity"/>
    <property type="evidence" value="ECO:0007669"/>
    <property type="project" value="UniProtKB-KW"/>
</dbReference>
<comment type="subcellular location">
    <subcellularLocation>
        <location evidence="1">Cell envelope</location>
    </subcellularLocation>
</comment>
<dbReference type="InterPro" id="IPR013766">
    <property type="entry name" value="Thioredoxin_domain"/>
</dbReference>
<organism evidence="6 7">
    <name type="scientific">Salegentibacter echinorum</name>
    <dbReference type="NCBI Taxonomy" id="1073325"/>
    <lineage>
        <taxon>Bacteria</taxon>
        <taxon>Pseudomonadati</taxon>
        <taxon>Bacteroidota</taxon>
        <taxon>Flavobacteriia</taxon>
        <taxon>Flavobacteriales</taxon>
        <taxon>Flavobacteriaceae</taxon>
        <taxon>Salegentibacter</taxon>
    </lineage>
</organism>
<dbReference type="AlphaFoldDB" id="A0A1M5KTZ7"/>